<dbReference type="InterPro" id="IPR020579">
    <property type="entry name" value="Exonuc_VII_lsu_C"/>
</dbReference>
<dbReference type="GO" id="GO:0009318">
    <property type="term" value="C:exodeoxyribonuclease VII complex"/>
    <property type="evidence" value="ECO:0007669"/>
    <property type="project" value="InterPro"/>
</dbReference>
<keyword evidence="1" id="KW-0963">Cytoplasm</keyword>
<dbReference type="Pfam" id="PF02601">
    <property type="entry name" value="Exonuc_VII_L"/>
    <property type="match status" value="1"/>
</dbReference>
<organism evidence="7">
    <name type="scientific">freshwater metagenome</name>
    <dbReference type="NCBI Taxonomy" id="449393"/>
    <lineage>
        <taxon>unclassified sequences</taxon>
        <taxon>metagenomes</taxon>
        <taxon>ecological metagenomes</taxon>
    </lineage>
</organism>
<evidence type="ECO:0000259" key="6">
    <source>
        <dbReference type="Pfam" id="PF13742"/>
    </source>
</evidence>
<evidence type="ECO:0000256" key="2">
    <source>
        <dbReference type="ARBA" id="ARBA00022722"/>
    </source>
</evidence>
<feature type="domain" description="OB-fold nucleic acid binding" evidence="6">
    <location>
        <begin position="11"/>
        <end position="106"/>
    </location>
</feature>
<dbReference type="AlphaFoldDB" id="A0A6J7E895"/>
<evidence type="ECO:0000313" key="7">
    <source>
        <dbReference type="EMBL" id="CAB4875943.1"/>
    </source>
</evidence>
<dbReference type="InterPro" id="IPR003753">
    <property type="entry name" value="Exonuc_VII_L"/>
</dbReference>
<dbReference type="GO" id="GO:0006308">
    <property type="term" value="P:DNA catabolic process"/>
    <property type="evidence" value="ECO:0007669"/>
    <property type="project" value="InterPro"/>
</dbReference>
<evidence type="ECO:0000256" key="4">
    <source>
        <dbReference type="ARBA" id="ARBA00022839"/>
    </source>
</evidence>
<dbReference type="PANTHER" id="PTHR30008">
    <property type="entry name" value="EXODEOXYRIBONUCLEASE 7 LARGE SUBUNIT"/>
    <property type="match status" value="1"/>
</dbReference>
<dbReference type="EMBL" id="CAFBLM010000050">
    <property type="protein sequence ID" value="CAB4875943.1"/>
    <property type="molecule type" value="Genomic_DNA"/>
</dbReference>
<keyword evidence="3" id="KW-0378">Hydrolase</keyword>
<dbReference type="NCBIfam" id="TIGR00237">
    <property type="entry name" value="xseA"/>
    <property type="match status" value="1"/>
</dbReference>
<dbReference type="Pfam" id="PF13742">
    <property type="entry name" value="tRNA_anti_2"/>
    <property type="match status" value="1"/>
</dbReference>
<protein>
    <submittedName>
        <fullName evidence="7">Unannotated protein</fullName>
    </submittedName>
</protein>
<dbReference type="GO" id="GO:0008855">
    <property type="term" value="F:exodeoxyribonuclease VII activity"/>
    <property type="evidence" value="ECO:0007669"/>
    <property type="project" value="InterPro"/>
</dbReference>
<keyword evidence="4" id="KW-0269">Exonuclease</keyword>
<keyword evidence="2" id="KW-0540">Nuclease</keyword>
<accession>A0A6J7E895</accession>
<dbReference type="HAMAP" id="MF_00378">
    <property type="entry name" value="Exonuc_7_L"/>
    <property type="match status" value="1"/>
</dbReference>
<dbReference type="PANTHER" id="PTHR30008:SF0">
    <property type="entry name" value="EXODEOXYRIBONUCLEASE 7 LARGE SUBUNIT"/>
    <property type="match status" value="1"/>
</dbReference>
<dbReference type="CDD" id="cd04489">
    <property type="entry name" value="ExoVII_LU_OBF"/>
    <property type="match status" value="1"/>
</dbReference>
<dbReference type="GO" id="GO:0003676">
    <property type="term" value="F:nucleic acid binding"/>
    <property type="evidence" value="ECO:0007669"/>
    <property type="project" value="InterPro"/>
</dbReference>
<evidence type="ECO:0000256" key="3">
    <source>
        <dbReference type="ARBA" id="ARBA00022801"/>
    </source>
</evidence>
<sequence length="416" mass="45704">MSTPNSVEAPLSVSKVSQDIKDWIAKLGQVWVEGQVTQIRIRSGFQKTFITLRDVNEDYSIAITCPSNMIKALMPDINDGDRVVVFGRPNFYANRGTLSLEITDIRPVGLGELLARIEVLKKMFTAEGLFDADRKVALPFLPQNIGLITGKESAAERDILENTTKRWPGVRFTVKNTAVQGPTTVAEVIRALAELQADPTVDVIVIARGGGSVEDLLPFSDETLIRAVADCRIPVVSAIGHEPDSPLLDLVADVRASTPTDAASKIVPDFNQELAGLTKAREIARRVITQWLVRERDRLASLRARPVLATPDGFLSVRRDELHNNRRRIRVHITNELLYASAQLRSNQDKVRLLSPASTLDRGYAIVQRSDQSIVRGVDQLSTDDIVNVRVSSGSFSAIVNAIDEPAQAISEKDAS</sequence>
<evidence type="ECO:0000259" key="5">
    <source>
        <dbReference type="Pfam" id="PF02601"/>
    </source>
</evidence>
<reference evidence="7" key="1">
    <citation type="submission" date="2020-05" db="EMBL/GenBank/DDBJ databases">
        <authorList>
            <person name="Chiriac C."/>
            <person name="Salcher M."/>
            <person name="Ghai R."/>
            <person name="Kavagutti S V."/>
        </authorList>
    </citation>
    <scope>NUCLEOTIDE SEQUENCE</scope>
</reference>
<feature type="domain" description="Exonuclease VII large subunit C-terminal" evidence="5">
    <location>
        <begin position="129"/>
        <end position="335"/>
    </location>
</feature>
<dbReference type="InterPro" id="IPR025824">
    <property type="entry name" value="OB-fold_nuc-bd_dom"/>
</dbReference>
<proteinExistence type="inferred from homology"/>
<evidence type="ECO:0000256" key="1">
    <source>
        <dbReference type="ARBA" id="ARBA00022490"/>
    </source>
</evidence>
<gene>
    <name evidence="7" type="ORF">UFOPK3401_01077</name>
</gene>
<name>A0A6J7E895_9ZZZZ</name>